<feature type="transmembrane region" description="Helical" evidence="1">
    <location>
        <begin position="31"/>
        <end position="50"/>
    </location>
</feature>
<dbReference type="STRING" id="84724.SAMN04488564_103199"/>
<keyword evidence="1" id="KW-0812">Transmembrane</keyword>
<dbReference type="InterPro" id="IPR058061">
    <property type="entry name" value="SCO4848-like"/>
</dbReference>
<dbReference type="EMBL" id="FOYL01000003">
    <property type="protein sequence ID" value="SFR09674.1"/>
    <property type="molecule type" value="Genomic_DNA"/>
</dbReference>
<accession>A0A1I6DVZ5</accession>
<protein>
    <submittedName>
        <fullName evidence="2">Uncharacterized protein</fullName>
    </submittedName>
</protein>
<dbReference type="Proteomes" id="UP000198583">
    <property type="component" value="Unassembled WGS sequence"/>
</dbReference>
<evidence type="ECO:0000313" key="2">
    <source>
        <dbReference type="EMBL" id="SFR09674.1"/>
    </source>
</evidence>
<evidence type="ECO:0000313" key="3">
    <source>
        <dbReference type="Proteomes" id="UP000198583"/>
    </source>
</evidence>
<dbReference type="Pfam" id="PF26606">
    <property type="entry name" value="SCO4848"/>
    <property type="match status" value="1"/>
</dbReference>
<dbReference type="NCBIfam" id="NF046117">
    <property type="entry name" value="SCO4848_fam"/>
    <property type="match status" value="1"/>
</dbReference>
<proteinExistence type="predicted"/>
<organism evidence="2 3">
    <name type="scientific">Lentzea waywayandensis</name>
    <dbReference type="NCBI Taxonomy" id="84724"/>
    <lineage>
        <taxon>Bacteria</taxon>
        <taxon>Bacillati</taxon>
        <taxon>Actinomycetota</taxon>
        <taxon>Actinomycetes</taxon>
        <taxon>Pseudonocardiales</taxon>
        <taxon>Pseudonocardiaceae</taxon>
        <taxon>Lentzea</taxon>
    </lineage>
</organism>
<keyword evidence="1" id="KW-1133">Transmembrane helix</keyword>
<feature type="transmembrane region" description="Helical" evidence="1">
    <location>
        <begin position="70"/>
        <end position="94"/>
    </location>
</feature>
<gene>
    <name evidence="2" type="ORF">SAMN04488564_103199</name>
</gene>
<keyword evidence="3" id="KW-1185">Reference proteome</keyword>
<reference evidence="3" key="1">
    <citation type="submission" date="2016-10" db="EMBL/GenBank/DDBJ databases">
        <authorList>
            <person name="Varghese N."/>
            <person name="Submissions S."/>
        </authorList>
    </citation>
    <scope>NUCLEOTIDE SEQUENCE [LARGE SCALE GENOMIC DNA]</scope>
    <source>
        <strain evidence="3">DSM 44232</strain>
    </source>
</reference>
<keyword evidence="1" id="KW-0472">Membrane</keyword>
<evidence type="ECO:0000256" key="1">
    <source>
        <dbReference type="SAM" id="Phobius"/>
    </source>
</evidence>
<sequence length="103" mass="11503">MSRFGKGTRSGYPPPFSVLHAPRLILVGVKLSRPMSLFLVAFGVWSWVIWPTFLKNIWKDPRSFSDGPTAFFTVHLVLVIASLVFGTVIGVLGVRGFLATRRR</sequence>
<dbReference type="AlphaFoldDB" id="A0A1I6DVZ5"/>
<name>A0A1I6DVZ5_9PSEU</name>